<gene>
    <name evidence="1" type="ORF">IQ276_19800</name>
</gene>
<proteinExistence type="predicted"/>
<keyword evidence="2" id="KW-1185">Reference proteome</keyword>
<dbReference type="AlphaFoldDB" id="A0A8J7D1N2"/>
<dbReference type="Proteomes" id="UP000622533">
    <property type="component" value="Unassembled WGS sequence"/>
</dbReference>
<dbReference type="EMBL" id="JADEXS010000287">
    <property type="protein sequence ID" value="MBE9024587.1"/>
    <property type="molecule type" value="Genomic_DNA"/>
</dbReference>
<organism evidence="1 2">
    <name type="scientific">Desmonostoc muscorum LEGE 12446</name>
    <dbReference type="NCBI Taxonomy" id="1828758"/>
    <lineage>
        <taxon>Bacteria</taxon>
        <taxon>Bacillati</taxon>
        <taxon>Cyanobacteriota</taxon>
        <taxon>Cyanophyceae</taxon>
        <taxon>Nostocales</taxon>
        <taxon>Nostocaceae</taxon>
        <taxon>Desmonostoc</taxon>
    </lineage>
</organism>
<evidence type="ECO:0000313" key="1">
    <source>
        <dbReference type="EMBL" id="MBE9024587.1"/>
    </source>
</evidence>
<protein>
    <submittedName>
        <fullName evidence="1">Uncharacterized protein</fullName>
    </submittedName>
</protein>
<reference evidence="1" key="1">
    <citation type="submission" date="2020-10" db="EMBL/GenBank/DDBJ databases">
        <authorList>
            <person name="Castelo-Branco R."/>
            <person name="Eusebio N."/>
            <person name="Adriana R."/>
            <person name="Vieira A."/>
            <person name="Brugerolle De Fraissinette N."/>
            <person name="Rezende De Castro R."/>
            <person name="Schneider M.P."/>
            <person name="Vasconcelos V."/>
            <person name="Leao P.N."/>
        </authorList>
    </citation>
    <scope>NUCLEOTIDE SEQUENCE</scope>
    <source>
        <strain evidence="1">LEGE 12446</strain>
    </source>
</reference>
<comment type="caution">
    <text evidence="1">The sequence shown here is derived from an EMBL/GenBank/DDBJ whole genome shotgun (WGS) entry which is preliminary data.</text>
</comment>
<accession>A0A8J7D1N2</accession>
<dbReference type="RefSeq" id="WP_193919100.1">
    <property type="nucleotide sequence ID" value="NZ_JADEXS020000002.1"/>
</dbReference>
<evidence type="ECO:0000313" key="2">
    <source>
        <dbReference type="Proteomes" id="UP000622533"/>
    </source>
</evidence>
<sequence length="57" mass="6297">MRESVIYQSIKAEGREEGSDKKARKIAINLLAEGISVDVIARVTGLSIKVVQQLQQE</sequence>
<name>A0A8J7D1N2_DESMC</name>